<evidence type="ECO:0000313" key="2">
    <source>
        <dbReference type="Proteomes" id="UP000694404"/>
    </source>
</evidence>
<dbReference type="AlphaFoldDB" id="A0A8C0GUJ2"/>
<proteinExistence type="predicted"/>
<keyword evidence="2" id="KW-1185">Reference proteome</keyword>
<dbReference type="Proteomes" id="UP000694404">
    <property type="component" value="Unplaced"/>
</dbReference>
<reference evidence="1" key="1">
    <citation type="submission" date="2025-08" db="UniProtKB">
        <authorList>
            <consortium name="Ensembl"/>
        </authorList>
    </citation>
    <scope>IDENTIFICATION</scope>
</reference>
<organism evidence="1 2">
    <name type="scientific">Chelonoidis abingdonii</name>
    <name type="common">Abingdon island giant tortoise</name>
    <name type="synonym">Testudo abingdonii</name>
    <dbReference type="NCBI Taxonomy" id="106734"/>
    <lineage>
        <taxon>Eukaryota</taxon>
        <taxon>Metazoa</taxon>
        <taxon>Chordata</taxon>
        <taxon>Craniata</taxon>
        <taxon>Vertebrata</taxon>
        <taxon>Euteleostomi</taxon>
        <taxon>Archelosauria</taxon>
        <taxon>Testudinata</taxon>
        <taxon>Testudines</taxon>
        <taxon>Cryptodira</taxon>
        <taxon>Durocryptodira</taxon>
        <taxon>Testudinoidea</taxon>
        <taxon>Testudinidae</taxon>
        <taxon>Chelonoidis</taxon>
    </lineage>
</organism>
<protein>
    <submittedName>
        <fullName evidence="1">Uncharacterized protein</fullName>
    </submittedName>
</protein>
<dbReference type="Ensembl" id="ENSCABT00000015238.1">
    <property type="protein sequence ID" value="ENSCABP00000013903.1"/>
    <property type="gene ID" value="ENSCABG00000010376.1"/>
</dbReference>
<accession>A0A8C0GUJ2</accession>
<reference evidence="1" key="2">
    <citation type="submission" date="2025-09" db="UniProtKB">
        <authorList>
            <consortium name="Ensembl"/>
        </authorList>
    </citation>
    <scope>IDENTIFICATION</scope>
</reference>
<evidence type="ECO:0000313" key="1">
    <source>
        <dbReference type="Ensembl" id="ENSCABP00000013903.1"/>
    </source>
</evidence>
<name>A0A8C0GUJ2_CHEAB</name>
<sequence length="111" mass="12644">LTVIFFIFYELSQLFGKHPGCQWHQTLICLPSSWDYRHAPPHPTCHDITQAASLPLPLHGAGPSGEPQSQTLTCESHSWCLLGRSAQECFLPFFVLKFCTTKLFLKFVFDF</sequence>